<dbReference type="EMBL" id="JAUDZG010000004">
    <property type="protein sequence ID" value="KAK3305458.1"/>
    <property type="molecule type" value="Genomic_DNA"/>
</dbReference>
<keyword evidence="3" id="KW-1185">Reference proteome</keyword>
<reference evidence="2" key="2">
    <citation type="submission" date="2023-06" db="EMBL/GenBank/DDBJ databases">
        <authorList>
            <consortium name="Lawrence Berkeley National Laboratory"/>
            <person name="Mondo S.J."/>
            <person name="Hensen N."/>
            <person name="Bonometti L."/>
            <person name="Westerberg I."/>
            <person name="Brannstrom I.O."/>
            <person name="Guillou S."/>
            <person name="Cros-Aarteil S."/>
            <person name="Calhoun S."/>
            <person name="Haridas S."/>
            <person name="Kuo A."/>
            <person name="Pangilinan J."/>
            <person name="Riley R."/>
            <person name="Labutti K."/>
            <person name="Andreopoulos B."/>
            <person name="Lipzen A."/>
            <person name="Chen C."/>
            <person name="Yanf M."/>
            <person name="Daum C."/>
            <person name="Ng V."/>
            <person name="Clum A."/>
            <person name="Steindorff A."/>
            <person name="Ohm R."/>
            <person name="Martin F."/>
            <person name="Silar P."/>
            <person name="Natvig D."/>
            <person name="Lalanne C."/>
            <person name="Gautier V."/>
            <person name="Ament-Velasquez S.L."/>
            <person name="Kruys A."/>
            <person name="Hutchinson M.I."/>
            <person name="Powell A.J."/>
            <person name="Barry K."/>
            <person name="Miller A.N."/>
            <person name="Grigoriev I.V."/>
            <person name="Debuchy R."/>
            <person name="Gladieux P."/>
            <person name="Thoren M.H."/>
            <person name="Johannesson H."/>
        </authorList>
    </citation>
    <scope>NUCLEOTIDE SEQUENCE</scope>
    <source>
        <strain evidence="2">CBS 333.67</strain>
    </source>
</reference>
<comment type="caution">
    <text evidence="2">The sequence shown here is derived from an EMBL/GenBank/DDBJ whole genome shotgun (WGS) entry which is preliminary data.</text>
</comment>
<feature type="compositionally biased region" description="Low complexity" evidence="1">
    <location>
        <begin position="231"/>
        <end position="245"/>
    </location>
</feature>
<proteinExistence type="predicted"/>
<feature type="compositionally biased region" description="Basic and acidic residues" evidence="1">
    <location>
        <begin position="36"/>
        <end position="47"/>
    </location>
</feature>
<accession>A0AAJ0GSQ2</accession>
<feature type="compositionally biased region" description="Basic and acidic residues" evidence="1">
    <location>
        <begin position="1"/>
        <end position="10"/>
    </location>
</feature>
<name>A0AAJ0GSQ2_9PEZI</name>
<feature type="region of interest" description="Disordered" evidence="1">
    <location>
        <begin position="213"/>
        <end position="248"/>
    </location>
</feature>
<reference evidence="2" key="1">
    <citation type="journal article" date="2023" name="Mol. Phylogenet. Evol.">
        <title>Genome-scale phylogeny and comparative genomics of the fungal order Sordariales.</title>
        <authorList>
            <person name="Hensen N."/>
            <person name="Bonometti L."/>
            <person name="Westerberg I."/>
            <person name="Brannstrom I.O."/>
            <person name="Guillou S."/>
            <person name="Cros-Aarteil S."/>
            <person name="Calhoun S."/>
            <person name="Haridas S."/>
            <person name="Kuo A."/>
            <person name="Mondo S."/>
            <person name="Pangilinan J."/>
            <person name="Riley R."/>
            <person name="LaButti K."/>
            <person name="Andreopoulos B."/>
            <person name="Lipzen A."/>
            <person name="Chen C."/>
            <person name="Yan M."/>
            <person name="Daum C."/>
            <person name="Ng V."/>
            <person name="Clum A."/>
            <person name="Steindorff A."/>
            <person name="Ohm R.A."/>
            <person name="Martin F."/>
            <person name="Silar P."/>
            <person name="Natvig D.O."/>
            <person name="Lalanne C."/>
            <person name="Gautier V."/>
            <person name="Ament-Velasquez S.L."/>
            <person name="Kruys A."/>
            <person name="Hutchinson M.I."/>
            <person name="Powell A.J."/>
            <person name="Barry K."/>
            <person name="Miller A.N."/>
            <person name="Grigoriev I.V."/>
            <person name="Debuchy R."/>
            <person name="Gladieux P."/>
            <person name="Hiltunen Thoren M."/>
            <person name="Johannesson H."/>
        </authorList>
    </citation>
    <scope>NUCLEOTIDE SEQUENCE</scope>
    <source>
        <strain evidence="2">CBS 333.67</strain>
    </source>
</reference>
<feature type="compositionally biased region" description="Low complexity" evidence="1">
    <location>
        <begin position="25"/>
        <end position="34"/>
    </location>
</feature>
<organism evidence="2 3">
    <name type="scientific">Chaetomium strumarium</name>
    <dbReference type="NCBI Taxonomy" id="1170767"/>
    <lineage>
        <taxon>Eukaryota</taxon>
        <taxon>Fungi</taxon>
        <taxon>Dikarya</taxon>
        <taxon>Ascomycota</taxon>
        <taxon>Pezizomycotina</taxon>
        <taxon>Sordariomycetes</taxon>
        <taxon>Sordariomycetidae</taxon>
        <taxon>Sordariales</taxon>
        <taxon>Chaetomiaceae</taxon>
        <taxon>Chaetomium</taxon>
    </lineage>
</organism>
<evidence type="ECO:0000313" key="3">
    <source>
        <dbReference type="Proteomes" id="UP001273166"/>
    </source>
</evidence>
<dbReference type="GeneID" id="87888135"/>
<sequence length="301" mass="32066">MADPDVDRPGSRGYHTSPIPPSPRPSVASRASRSSLRREQERQEGPVHPRPASISYSRPHTPQAVAAPIDGNPRPPASHPPFQSTQSLSSPFFTLINSTSHSSNRQTVHYPTVQYVFADDDPEILTAALAAHHRGDYEGNGEEGERNGPIERAILLDLEPTADGSRFEVAWASSLSPDWAVTSARVSRMEGGGGPVAGIDDSLMLKIEGVGVEPASGPLGKTPTPEADLHASMASASRQQPPAAAEEYGDLLQDFEKRMATLRKVVETGAARQRALAEGSALENVAAPLPPGTRADDAQQR</sequence>
<dbReference type="RefSeq" id="XP_062721238.1">
    <property type="nucleotide sequence ID" value="XM_062869306.1"/>
</dbReference>
<dbReference type="Proteomes" id="UP001273166">
    <property type="component" value="Unassembled WGS sequence"/>
</dbReference>
<protein>
    <submittedName>
        <fullName evidence="2">Uncharacterized protein</fullName>
    </submittedName>
</protein>
<feature type="region of interest" description="Disordered" evidence="1">
    <location>
        <begin position="1"/>
        <end position="88"/>
    </location>
</feature>
<dbReference type="AlphaFoldDB" id="A0AAJ0GSQ2"/>
<evidence type="ECO:0000313" key="2">
    <source>
        <dbReference type="EMBL" id="KAK3305458.1"/>
    </source>
</evidence>
<gene>
    <name evidence="2" type="ORF">B0T15DRAFT_532296</name>
</gene>
<feature type="region of interest" description="Disordered" evidence="1">
    <location>
        <begin position="277"/>
        <end position="301"/>
    </location>
</feature>
<evidence type="ECO:0000256" key="1">
    <source>
        <dbReference type="SAM" id="MobiDB-lite"/>
    </source>
</evidence>